<feature type="region of interest" description="Disordered" evidence="1">
    <location>
        <begin position="239"/>
        <end position="384"/>
    </location>
</feature>
<dbReference type="InterPro" id="IPR032742">
    <property type="entry name" value="Iec3_N"/>
</dbReference>
<proteinExistence type="predicted"/>
<dbReference type="AlphaFoldDB" id="A0A9P1GYI7"/>
<evidence type="ECO:0000256" key="1">
    <source>
        <dbReference type="SAM" id="MobiDB-lite"/>
    </source>
</evidence>
<evidence type="ECO:0000313" key="5">
    <source>
        <dbReference type="Proteomes" id="UP000838763"/>
    </source>
</evidence>
<organism evidence="4 5">
    <name type="scientific">Parascedosporium putredinis</name>
    <dbReference type="NCBI Taxonomy" id="1442378"/>
    <lineage>
        <taxon>Eukaryota</taxon>
        <taxon>Fungi</taxon>
        <taxon>Dikarya</taxon>
        <taxon>Ascomycota</taxon>
        <taxon>Pezizomycotina</taxon>
        <taxon>Sordariomycetes</taxon>
        <taxon>Hypocreomycetidae</taxon>
        <taxon>Microascales</taxon>
        <taxon>Microascaceae</taxon>
        <taxon>Parascedosporium</taxon>
    </lineage>
</organism>
<evidence type="ECO:0000259" key="2">
    <source>
        <dbReference type="Pfam" id="PF14612"/>
    </source>
</evidence>
<dbReference type="EMBL" id="CALLCH030000004">
    <property type="protein sequence ID" value="CAI4212227.1"/>
    <property type="molecule type" value="Genomic_DNA"/>
</dbReference>
<feature type="compositionally biased region" description="Basic and acidic residues" evidence="1">
    <location>
        <begin position="302"/>
        <end position="317"/>
    </location>
</feature>
<feature type="compositionally biased region" description="Low complexity" evidence="1">
    <location>
        <begin position="19"/>
        <end position="32"/>
    </location>
</feature>
<keyword evidence="5" id="KW-1185">Reference proteome</keyword>
<feature type="domain" description="INO80 complex subunit 3 N-terminal" evidence="2">
    <location>
        <begin position="90"/>
        <end position="153"/>
    </location>
</feature>
<dbReference type="InterPro" id="IPR055449">
    <property type="entry name" value="Iec3-like_M"/>
</dbReference>
<dbReference type="Pfam" id="PF14612">
    <property type="entry name" value="Ino80_Iec3"/>
    <property type="match status" value="1"/>
</dbReference>
<sequence>MDEDTPIKSRSKRNDDAHSSPSTPTRATTPADDTIHVDEDHVAVDEKPSRTNGTKTKVKKEVNDREEEEIANDEAAAGAADSDESRPKYRSWKKKWRKLRVTFDHKMQEAEVLWLREQKAKATIKRIAIENDRLLDLLTDINECPQVPFEKRFAGASLSYDAPEPSSLLKTLESLESEVPHLSFEQAKEAFPDALQDITPAPGEDEPAPFLTVDEIENYVHEIDLRLDLPKLKTLAPAAKEGAAPAFSTLSSSSTRDFLINESAAPAHDDDDHPAAGSASARKKGAKGDRSSKTAKAKRQSKVADRDRDRSSHRGDQAADVSMGEDDEYATPAAAKKRKRGGDDDGGYRPKGGSSSRPAKKKRKSDVEGTPLANKKRKSVPVEE</sequence>
<feature type="compositionally biased region" description="Basic and acidic residues" evidence="1">
    <location>
        <begin position="33"/>
        <end position="49"/>
    </location>
</feature>
<dbReference type="Proteomes" id="UP000838763">
    <property type="component" value="Unassembled WGS sequence"/>
</dbReference>
<reference evidence="4" key="1">
    <citation type="submission" date="2022-11" db="EMBL/GenBank/DDBJ databases">
        <authorList>
            <person name="Scott C."/>
            <person name="Bruce N."/>
        </authorList>
    </citation>
    <scope>NUCLEOTIDE SEQUENCE</scope>
</reference>
<feature type="compositionally biased region" description="Basic residues" evidence="1">
    <location>
        <begin position="374"/>
        <end position="384"/>
    </location>
</feature>
<accession>A0A9P1GYI7</accession>
<feature type="domain" description="INO80 complex subunit 3-like middle region" evidence="3">
    <location>
        <begin position="170"/>
        <end position="241"/>
    </location>
</feature>
<gene>
    <name evidence="4" type="ORF">PPNO1_LOCUS1993</name>
</gene>
<comment type="caution">
    <text evidence="4">The sequence shown here is derived from an EMBL/GenBank/DDBJ whole genome shotgun (WGS) entry which is preliminary data.</text>
</comment>
<evidence type="ECO:0000313" key="4">
    <source>
        <dbReference type="EMBL" id="CAI4212227.1"/>
    </source>
</evidence>
<name>A0A9P1GYI7_9PEZI</name>
<dbReference type="Pfam" id="PF24244">
    <property type="entry name" value="Iec3-like_M"/>
    <property type="match status" value="1"/>
</dbReference>
<evidence type="ECO:0000259" key="3">
    <source>
        <dbReference type="Pfam" id="PF24244"/>
    </source>
</evidence>
<feature type="region of interest" description="Disordered" evidence="1">
    <location>
        <begin position="1"/>
        <end position="90"/>
    </location>
</feature>
<dbReference type="GO" id="GO:0006338">
    <property type="term" value="P:chromatin remodeling"/>
    <property type="evidence" value="ECO:0007669"/>
    <property type="project" value="InterPro"/>
</dbReference>
<dbReference type="OrthoDB" id="4095124at2759"/>
<protein>
    <submittedName>
        <fullName evidence="4">Uncharacterized protein</fullName>
    </submittedName>
</protein>
<dbReference type="GO" id="GO:0031011">
    <property type="term" value="C:Ino80 complex"/>
    <property type="evidence" value="ECO:0007669"/>
    <property type="project" value="InterPro"/>
</dbReference>